<feature type="compositionally biased region" description="Basic residues" evidence="1">
    <location>
        <begin position="423"/>
        <end position="434"/>
    </location>
</feature>
<feature type="region of interest" description="Disordered" evidence="1">
    <location>
        <begin position="418"/>
        <end position="452"/>
    </location>
</feature>
<feature type="compositionally biased region" description="Basic and acidic residues" evidence="1">
    <location>
        <begin position="435"/>
        <end position="448"/>
    </location>
</feature>
<evidence type="ECO:0000313" key="2">
    <source>
        <dbReference type="EMBL" id="CQR61872.1"/>
    </source>
</evidence>
<reference evidence="2 3" key="1">
    <citation type="submission" date="2015-02" db="EMBL/GenBank/DDBJ databases">
        <authorList>
            <person name="Gomez-Escribano P.J."/>
        </authorList>
    </citation>
    <scope>NUCLEOTIDE SEQUENCE [LARGE SCALE GENOMIC DNA]</scope>
    <source>
        <strain evidence="3">C34 (DSM 42122 / NRRL B-24963)</strain>
    </source>
</reference>
<sequence length="519" mass="54203">MVVADHVLVEDGDVTARGLDAEVAQQGGADVDGQAAVDQLGGEDPPEVVRGELQAAESGVVLGQVLAASADHVLDGAGVEDLRSDRSVLALEEEGHRSAPDLVVRVVATDQGDRLSPPAVASDDRGDHVEQFGRHRDDALAVGLGRRDDQQGDDFAVRALILADAEVGELAHLLDADAGVPQGLHRRPVPERGLFVCLDVHQFAGVQVQHAGGYGVAVPEKLAIRLADHPAVGGPSVAELLAVGGLVGAFEQEPALVVAGLDVLDQDGQEGLALPGAVRGAFGALPPADAQAVEFTGRDGTRCDPGRPTFGFVSSPGVQVVIEAPDGDDDVVLAHPVGAVVLEPDRLAPACVEVRCDPKALLIGVELFDLHPEVLDQQERELLQAGVVEIGATPTEVVDQQTPDGLVADTVLVDELLDGPLASHHRRPHGRRRGGREPAHGDEGRPHSVPEQAVGGRLTGLETAAGQPVVVRVLKDRRWRDVGQRDALIGEEGAHVEHGLPLVLEPQVLCGDVLLEGDQ</sequence>
<name>A0A0F7VWI7_STRLW</name>
<evidence type="ECO:0000313" key="3">
    <source>
        <dbReference type="Proteomes" id="UP000035016"/>
    </source>
</evidence>
<organism evidence="2 3">
    <name type="scientific">Streptomyces leeuwenhoekii</name>
    <dbReference type="NCBI Taxonomy" id="1437453"/>
    <lineage>
        <taxon>Bacteria</taxon>
        <taxon>Bacillati</taxon>
        <taxon>Actinomycetota</taxon>
        <taxon>Actinomycetes</taxon>
        <taxon>Kitasatosporales</taxon>
        <taxon>Streptomycetaceae</taxon>
        <taxon>Streptomyces</taxon>
    </lineage>
</organism>
<dbReference type="Proteomes" id="UP000035016">
    <property type="component" value="Chromosome Chromosome"/>
</dbReference>
<dbReference type="AlphaFoldDB" id="A0A0F7VWI7"/>
<proteinExistence type="predicted"/>
<protein>
    <submittedName>
        <fullName evidence="2">Uncharacterized protein</fullName>
    </submittedName>
</protein>
<gene>
    <name evidence="2" type="primary">sle_24110</name>
</gene>
<accession>A0A0F7VWI7</accession>
<dbReference type="EMBL" id="LN831790">
    <property type="protein sequence ID" value="CQR61872.1"/>
    <property type="molecule type" value="Genomic_DNA"/>
</dbReference>
<evidence type="ECO:0000256" key="1">
    <source>
        <dbReference type="SAM" id="MobiDB-lite"/>
    </source>
</evidence>
<dbReference type="KEGG" id="sle:sle_24110"/>